<feature type="transmembrane region" description="Helical" evidence="1">
    <location>
        <begin position="155"/>
        <end position="179"/>
    </location>
</feature>
<reference evidence="3" key="1">
    <citation type="journal article" date="2019" name="Int. J. Syst. Evol. Microbiol.">
        <title>The Global Catalogue of Microorganisms (GCM) 10K type strain sequencing project: providing services to taxonomists for standard genome sequencing and annotation.</title>
        <authorList>
            <consortium name="The Broad Institute Genomics Platform"/>
            <consortium name="The Broad Institute Genome Sequencing Center for Infectious Disease"/>
            <person name="Wu L."/>
            <person name="Ma J."/>
        </authorList>
    </citation>
    <scope>NUCLEOTIDE SEQUENCE [LARGE SCALE GENOMIC DNA]</scope>
    <source>
        <strain evidence="3">CCUG 54950</strain>
    </source>
</reference>
<dbReference type="EMBL" id="JBHUEH010000023">
    <property type="protein sequence ID" value="MFD1887079.1"/>
    <property type="molecule type" value="Genomic_DNA"/>
</dbReference>
<feature type="transmembrane region" description="Helical" evidence="1">
    <location>
        <begin position="125"/>
        <end position="148"/>
    </location>
</feature>
<evidence type="ECO:0000313" key="2">
    <source>
        <dbReference type="EMBL" id="MFD1887079.1"/>
    </source>
</evidence>
<feature type="transmembrane region" description="Helical" evidence="1">
    <location>
        <begin position="45"/>
        <end position="66"/>
    </location>
</feature>
<name>A0ABW4RLB7_9BACL</name>
<dbReference type="RefSeq" id="WP_347326455.1">
    <property type="nucleotide sequence ID" value="NZ_JBCGUH010000012.1"/>
</dbReference>
<keyword evidence="3" id="KW-1185">Reference proteome</keyword>
<keyword evidence="1" id="KW-0812">Transmembrane</keyword>
<comment type="caution">
    <text evidence="2">The sequence shown here is derived from an EMBL/GenBank/DDBJ whole genome shotgun (WGS) entry which is preliminary data.</text>
</comment>
<feature type="transmembrane region" description="Helical" evidence="1">
    <location>
        <begin position="20"/>
        <end position="39"/>
    </location>
</feature>
<evidence type="ECO:0000256" key="1">
    <source>
        <dbReference type="SAM" id="Phobius"/>
    </source>
</evidence>
<keyword evidence="1" id="KW-0472">Membrane</keyword>
<organism evidence="2 3">
    <name type="scientific">Paenibacillus wenxiniae</name>
    <dbReference type="NCBI Taxonomy" id="1636843"/>
    <lineage>
        <taxon>Bacteria</taxon>
        <taxon>Bacillati</taxon>
        <taxon>Bacillota</taxon>
        <taxon>Bacilli</taxon>
        <taxon>Bacillales</taxon>
        <taxon>Paenibacillaceae</taxon>
        <taxon>Paenibacillus</taxon>
    </lineage>
</organism>
<dbReference type="InterPro" id="IPR021205">
    <property type="entry name" value="Lanti_perm_SpaE/MutE/EpiE-like"/>
</dbReference>
<keyword evidence="1" id="KW-1133">Transmembrane helix</keyword>
<feature type="transmembrane region" description="Helical" evidence="1">
    <location>
        <begin position="87"/>
        <end position="113"/>
    </location>
</feature>
<evidence type="ECO:0000313" key="3">
    <source>
        <dbReference type="Proteomes" id="UP001597233"/>
    </source>
</evidence>
<dbReference type="Proteomes" id="UP001597233">
    <property type="component" value="Unassembled WGS sequence"/>
</dbReference>
<gene>
    <name evidence="2" type="ORF">ACFSC9_16425</name>
</gene>
<sequence length="250" mass="28273">MIRYVRAEHLKFKKTFSRKLLLVVPVLVLLFSFFMNPMYTVTNTFNWWSIFFMPLVIALLSGLSHQREERSVGYNRIFSLPVSLSKVWYAKVIVIAGYTLAMLIFFEVILLLFQMVMPIGGQWSMTLLAAGMLWIGTLWQIPFCLWLARKWGLVTALLVNAVGGIGLGTYVAPLSLWWLNPWSWSIRMMCPTIGVHPNGVPLAPGDALWNPAVISIATPLALVLFVLMIVWTGFVFAGVARSSRMQTEVN</sequence>
<dbReference type="Pfam" id="PF12730">
    <property type="entry name" value="ABC2_membrane_4"/>
    <property type="match status" value="1"/>
</dbReference>
<dbReference type="CDD" id="cd21807">
    <property type="entry name" value="ABC-2_lan_permease_MutE_EpiE-like"/>
    <property type="match status" value="1"/>
</dbReference>
<proteinExistence type="predicted"/>
<accession>A0ABW4RLB7</accession>
<feature type="transmembrane region" description="Helical" evidence="1">
    <location>
        <begin position="212"/>
        <end position="237"/>
    </location>
</feature>
<protein>
    <submittedName>
        <fullName evidence="2">Lantibiotic immunity ABC transporter MutE/EpiE family permease subunit</fullName>
    </submittedName>
</protein>
<dbReference type="NCBIfam" id="TIGR03732">
    <property type="entry name" value="lanti_perm_MutE"/>
    <property type="match status" value="1"/>
</dbReference>